<feature type="chain" id="PRO_5008571147" description="Cytochrome c" evidence="1">
    <location>
        <begin position="19"/>
        <end position="88"/>
    </location>
</feature>
<proteinExistence type="predicted"/>
<gene>
    <name evidence="2" type="ORF">SVA_1390</name>
</gene>
<keyword evidence="3" id="KW-1185">Reference proteome</keyword>
<dbReference type="OrthoDB" id="9805828at2"/>
<dbReference type="AlphaFoldDB" id="A0A1B4V3L0"/>
<evidence type="ECO:0008006" key="4">
    <source>
        <dbReference type="Google" id="ProtNLM"/>
    </source>
</evidence>
<accession>A0A1B4V3L0</accession>
<reference evidence="2 3" key="1">
    <citation type="submission" date="2015-08" db="EMBL/GenBank/DDBJ databases">
        <title>Complete genome sequence of Sulfurifustis variabilis.</title>
        <authorList>
            <person name="Miura A."/>
            <person name="Kojima H."/>
            <person name="Fukui M."/>
        </authorList>
    </citation>
    <scope>NUCLEOTIDE SEQUENCE [LARGE SCALE GENOMIC DNA]</scope>
    <source>
        <strain evidence="3">skN76</strain>
    </source>
</reference>
<dbReference type="RefSeq" id="WP_096460513.1">
    <property type="nucleotide sequence ID" value="NZ_AP014936.1"/>
</dbReference>
<dbReference type="Gene3D" id="1.10.760.10">
    <property type="entry name" value="Cytochrome c-like domain"/>
    <property type="match status" value="1"/>
</dbReference>
<protein>
    <recommendedName>
        <fullName evidence="4">Cytochrome c</fullName>
    </recommendedName>
</protein>
<name>A0A1B4V3L0_9GAMM</name>
<dbReference type="SUPFAM" id="SSF46626">
    <property type="entry name" value="Cytochrome c"/>
    <property type="match status" value="1"/>
</dbReference>
<feature type="signal peptide" evidence="1">
    <location>
        <begin position="1"/>
        <end position="18"/>
    </location>
</feature>
<dbReference type="GO" id="GO:0020037">
    <property type="term" value="F:heme binding"/>
    <property type="evidence" value="ECO:0007669"/>
    <property type="project" value="InterPro"/>
</dbReference>
<sequence length="88" mass="10000">MRRRWLVALALVSLPAPAQESADPDGKTLFRGYCGSCHSIELPESQQLDRANWEWVLEDMVEKYKCSVTPEQQALILDYLVEHHGTGD</sequence>
<keyword evidence="1" id="KW-0732">Signal</keyword>
<evidence type="ECO:0000256" key="1">
    <source>
        <dbReference type="SAM" id="SignalP"/>
    </source>
</evidence>
<dbReference type="InterPro" id="IPR036909">
    <property type="entry name" value="Cyt_c-like_dom_sf"/>
</dbReference>
<dbReference type="Proteomes" id="UP000218899">
    <property type="component" value="Chromosome"/>
</dbReference>
<dbReference type="KEGG" id="sva:SVA_1390"/>
<dbReference type="EMBL" id="AP014936">
    <property type="protein sequence ID" value="BAU47955.1"/>
    <property type="molecule type" value="Genomic_DNA"/>
</dbReference>
<dbReference type="GO" id="GO:0009055">
    <property type="term" value="F:electron transfer activity"/>
    <property type="evidence" value="ECO:0007669"/>
    <property type="project" value="InterPro"/>
</dbReference>
<evidence type="ECO:0000313" key="3">
    <source>
        <dbReference type="Proteomes" id="UP000218899"/>
    </source>
</evidence>
<evidence type="ECO:0000313" key="2">
    <source>
        <dbReference type="EMBL" id="BAU47955.1"/>
    </source>
</evidence>
<organism evidence="2 3">
    <name type="scientific">Sulfurifustis variabilis</name>
    <dbReference type="NCBI Taxonomy" id="1675686"/>
    <lineage>
        <taxon>Bacteria</taxon>
        <taxon>Pseudomonadati</taxon>
        <taxon>Pseudomonadota</taxon>
        <taxon>Gammaproteobacteria</taxon>
        <taxon>Acidiferrobacterales</taxon>
        <taxon>Acidiferrobacteraceae</taxon>
        <taxon>Sulfurifustis</taxon>
    </lineage>
</organism>